<protein>
    <submittedName>
        <fullName evidence="1 2">Uncharacterized protein</fullName>
    </submittedName>
</protein>
<evidence type="ECO:0000313" key="1">
    <source>
        <dbReference type="EMBL" id="ESO03875.1"/>
    </source>
</evidence>
<dbReference type="HOGENOM" id="CLU_1847303_0_0_1"/>
<dbReference type="InParanoid" id="T1F636"/>
<dbReference type="GeneID" id="20204285"/>
<dbReference type="EMBL" id="AMQM01004400">
    <property type="status" value="NOT_ANNOTATED_CDS"/>
    <property type="molecule type" value="Genomic_DNA"/>
</dbReference>
<gene>
    <name evidence="2" type="primary">20204285</name>
    <name evidence="1" type="ORF">HELRODRAFT_172899</name>
</gene>
<accession>T1F636</accession>
<dbReference type="RefSeq" id="XP_009017811.1">
    <property type="nucleotide sequence ID" value="XM_009019563.1"/>
</dbReference>
<reference evidence="3" key="1">
    <citation type="submission" date="2012-12" db="EMBL/GenBank/DDBJ databases">
        <authorList>
            <person name="Hellsten U."/>
            <person name="Grimwood J."/>
            <person name="Chapman J.A."/>
            <person name="Shapiro H."/>
            <person name="Aerts A."/>
            <person name="Otillar R.P."/>
            <person name="Terry A.Y."/>
            <person name="Boore J.L."/>
            <person name="Simakov O."/>
            <person name="Marletaz F."/>
            <person name="Cho S.-J."/>
            <person name="Edsinger-Gonzales E."/>
            <person name="Havlak P."/>
            <person name="Kuo D.-H."/>
            <person name="Larsson T."/>
            <person name="Lv J."/>
            <person name="Arendt D."/>
            <person name="Savage R."/>
            <person name="Osoegawa K."/>
            <person name="de Jong P."/>
            <person name="Lindberg D.R."/>
            <person name="Seaver E.C."/>
            <person name="Weisblat D.A."/>
            <person name="Putnam N.H."/>
            <person name="Grigoriev I.V."/>
            <person name="Rokhsar D.S."/>
        </authorList>
    </citation>
    <scope>NUCLEOTIDE SEQUENCE</scope>
</reference>
<dbReference type="AlphaFoldDB" id="T1F636"/>
<evidence type="ECO:0000313" key="2">
    <source>
        <dbReference type="EnsemblMetazoa" id="HelroP172899"/>
    </source>
</evidence>
<evidence type="ECO:0000313" key="3">
    <source>
        <dbReference type="Proteomes" id="UP000015101"/>
    </source>
</evidence>
<reference evidence="2" key="3">
    <citation type="submission" date="2015-06" db="UniProtKB">
        <authorList>
            <consortium name="EnsemblMetazoa"/>
        </authorList>
    </citation>
    <scope>IDENTIFICATION</scope>
</reference>
<dbReference type="CTD" id="20204285"/>
<proteinExistence type="predicted"/>
<name>T1F636_HELRO</name>
<dbReference type="KEGG" id="hro:HELRODRAFT_172899"/>
<dbReference type="EMBL" id="KB096551">
    <property type="protein sequence ID" value="ESO03875.1"/>
    <property type="molecule type" value="Genomic_DNA"/>
</dbReference>
<reference evidence="1 3" key="2">
    <citation type="journal article" date="2013" name="Nature">
        <title>Insights into bilaterian evolution from three spiralian genomes.</title>
        <authorList>
            <person name="Simakov O."/>
            <person name="Marletaz F."/>
            <person name="Cho S.J."/>
            <person name="Edsinger-Gonzales E."/>
            <person name="Havlak P."/>
            <person name="Hellsten U."/>
            <person name="Kuo D.H."/>
            <person name="Larsson T."/>
            <person name="Lv J."/>
            <person name="Arendt D."/>
            <person name="Savage R."/>
            <person name="Osoegawa K."/>
            <person name="de Jong P."/>
            <person name="Grimwood J."/>
            <person name="Chapman J.A."/>
            <person name="Shapiro H."/>
            <person name="Aerts A."/>
            <person name="Otillar R.P."/>
            <person name="Terry A.Y."/>
            <person name="Boore J.L."/>
            <person name="Grigoriev I.V."/>
            <person name="Lindberg D.R."/>
            <person name="Seaver E.C."/>
            <person name="Weisblat D.A."/>
            <person name="Putnam N.H."/>
            <person name="Rokhsar D.S."/>
        </authorList>
    </citation>
    <scope>NUCLEOTIDE SEQUENCE</scope>
</reference>
<dbReference type="EnsemblMetazoa" id="HelroT172899">
    <property type="protein sequence ID" value="HelroP172899"/>
    <property type="gene ID" value="HelroG172899"/>
</dbReference>
<organism evidence="2 3">
    <name type="scientific">Helobdella robusta</name>
    <name type="common">Californian leech</name>
    <dbReference type="NCBI Taxonomy" id="6412"/>
    <lineage>
        <taxon>Eukaryota</taxon>
        <taxon>Metazoa</taxon>
        <taxon>Spiralia</taxon>
        <taxon>Lophotrochozoa</taxon>
        <taxon>Annelida</taxon>
        <taxon>Clitellata</taxon>
        <taxon>Hirudinea</taxon>
        <taxon>Rhynchobdellida</taxon>
        <taxon>Glossiphoniidae</taxon>
        <taxon>Helobdella</taxon>
    </lineage>
</organism>
<sequence>MRITYHNGSSEDKQQIVKKVKKHGIHPFSTLGLQESKQTAEEIFSLQYYDEFNNRIPTENIYKHVHKSLRIQFMKNGIRQFETHLRKNKGLVYWKNETLEIKPLKIGSFGSVIVKKVLNIEKQFCGKIYLFFVWRLYLK</sequence>
<dbReference type="Proteomes" id="UP000015101">
    <property type="component" value="Unassembled WGS sequence"/>
</dbReference>
<keyword evidence="3" id="KW-1185">Reference proteome</keyword>